<organism evidence="1 2">
    <name type="scientific">Amanita thiersii Skay4041</name>
    <dbReference type="NCBI Taxonomy" id="703135"/>
    <lineage>
        <taxon>Eukaryota</taxon>
        <taxon>Fungi</taxon>
        <taxon>Dikarya</taxon>
        <taxon>Basidiomycota</taxon>
        <taxon>Agaricomycotina</taxon>
        <taxon>Agaricomycetes</taxon>
        <taxon>Agaricomycetidae</taxon>
        <taxon>Agaricales</taxon>
        <taxon>Pluteineae</taxon>
        <taxon>Amanitaceae</taxon>
        <taxon>Amanita</taxon>
    </lineage>
</organism>
<dbReference type="Proteomes" id="UP000242287">
    <property type="component" value="Unassembled WGS sequence"/>
</dbReference>
<evidence type="ECO:0000313" key="2">
    <source>
        <dbReference type="Proteomes" id="UP000242287"/>
    </source>
</evidence>
<reference evidence="1 2" key="1">
    <citation type="submission" date="2014-02" db="EMBL/GenBank/DDBJ databases">
        <title>Transposable element dynamics among asymbiotic and ectomycorrhizal Amanita fungi.</title>
        <authorList>
            <consortium name="DOE Joint Genome Institute"/>
            <person name="Hess J."/>
            <person name="Skrede I."/>
            <person name="Wolfe B."/>
            <person name="LaButti K."/>
            <person name="Ohm R.A."/>
            <person name="Grigoriev I.V."/>
            <person name="Pringle A."/>
        </authorList>
    </citation>
    <scope>NUCLEOTIDE SEQUENCE [LARGE SCALE GENOMIC DNA]</scope>
    <source>
        <strain evidence="1 2">SKay4041</strain>
    </source>
</reference>
<keyword evidence="2" id="KW-1185">Reference proteome</keyword>
<proteinExistence type="predicted"/>
<sequence>MAPPPIYDGAMATCEGFINSCHLYITAKLQEFPNLQVKITWVLGFMQMGMAQLFQDHFLMYMTTPEYQTQYLQSSEPDQIELLYHDIYKAFGDPNKQATAIQEVTTIKQGSKTGKERIQLFKQCYRQSGYGKITGIHEFKQSLNTPLLDKCMAVPDLPVTLEKWYSGTTLLSSLIDNGGRLLQRGKCLLRMEVVALVHRLTPRNWTPPVNHPQQQQQWRSLVPAAPVTTADRQAIWLDSMDADRDELWWMVTVAGSQAGGSVARIKEVLVATPATSTAAVQPPATSYAPSGFQFGQ</sequence>
<dbReference type="EMBL" id="KZ302192">
    <property type="protein sequence ID" value="PFH46442.1"/>
    <property type="molecule type" value="Genomic_DNA"/>
</dbReference>
<name>A0A2A9NFE9_9AGAR</name>
<dbReference type="AlphaFoldDB" id="A0A2A9NFE9"/>
<accession>A0A2A9NFE9</accession>
<dbReference type="STRING" id="703135.A0A2A9NFE9"/>
<evidence type="ECO:0000313" key="1">
    <source>
        <dbReference type="EMBL" id="PFH46442.1"/>
    </source>
</evidence>
<protein>
    <submittedName>
        <fullName evidence="1">Uncharacterized protein</fullName>
    </submittedName>
</protein>
<gene>
    <name evidence="1" type="ORF">AMATHDRAFT_7801</name>
</gene>